<keyword evidence="2" id="KW-1185">Reference proteome</keyword>
<dbReference type="OrthoDB" id="2246451at2759"/>
<sequence length="466" mass="54604">MEWNSFQELISYWKRSTILTGTKSYGEFTIDIINDIDKVVLFLNDFYETPQDCESQFPKGGTLLTDMAHIRILVMHPIICKLLIKCIIEYSKFFSNFPETLENPTSRIKNWCAERLHGFLVPHVLLSDNSSISLSDHCGVGSYDLFLMSFNESVSTITEFLERINSECLVMPPQYFVKITEQCLLFLEDLSMLKFIDLIIRTATKINLNNTSYSNECEVLSCEFVEKLIFSGSSTFDKLSIEAKSGIWASCPISVEHEIMKIFGNILFPTEKEEYMTPNNIREIIRNELFFERIFVHPKICHICFDVLTNLINETPDWRIFRLVRITIQFIFDGCITRNDQNDSIPITKYFSKSFSKLILVLTNENEIFGSHNYSMINSSLNQFLTDLNPSDIEMFRKKEWIILMSFPKWYYWIIKSIFDIENYPHLNELEAPLQYLSWLIYPREDGFAIILKNTLIEIINYIRGK</sequence>
<organism evidence="1 2">
    <name type="scientific">Diversispora eburnea</name>
    <dbReference type="NCBI Taxonomy" id="1213867"/>
    <lineage>
        <taxon>Eukaryota</taxon>
        <taxon>Fungi</taxon>
        <taxon>Fungi incertae sedis</taxon>
        <taxon>Mucoromycota</taxon>
        <taxon>Glomeromycotina</taxon>
        <taxon>Glomeromycetes</taxon>
        <taxon>Diversisporales</taxon>
        <taxon>Diversisporaceae</taxon>
        <taxon>Diversispora</taxon>
    </lineage>
</organism>
<gene>
    <name evidence="1" type="ORF">DEBURN_LOCUS3120</name>
</gene>
<evidence type="ECO:0000313" key="1">
    <source>
        <dbReference type="EMBL" id="CAG8470165.1"/>
    </source>
</evidence>
<dbReference type="Pfam" id="PF02106">
    <property type="entry name" value="Fanconi_C"/>
    <property type="match status" value="1"/>
</dbReference>
<evidence type="ECO:0000313" key="2">
    <source>
        <dbReference type="Proteomes" id="UP000789706"/>
    </source>
</evidence>
<dbReference type="GO" id="GO:0043240">
    <property type="term" value="C:Fanconi anaemia nuclear complex"/>
    <property type="evidence" value="ECO:0007669"/>
    <property type="project" value="InterPro"/>
</dbReference>
<dbReference type="EMBL" id="CAJVPK010000189">
    <property type="protein sequence ID" value="CAG8470165.1"/>
    <property type="molecule type" value="Genomic_DNA"/>
</dbReference>
<dbReference type="GO" id="GO:0036297">
    <property type="term" value="P:interstrand cross-link repair"/>
    <property type="evidence" value="ECO:0007669"/>
    <property type="project" value="InterPro"/>
</dbReference>
<comment type="caution">
    <text evidence="1">The sequence shown here is derived from an EMBL/GenBank/DDBJ whole genome shotgun (WGS) entry which is preliminary data.</text>
</comment>
<name>A0A9N8VZU9_9GLOM</name>
<proteinExistence type="predicted"/>
<protein>
    <submittedName>
        <fullName evidence="1">5705_t:CDS:1</fullName>
    </submittedName>
</protein>
<accession>A0A9N8VZU9</accession>
<dbReference type="AlphaFoldDB" id="A0A9N8VZU9"/>
<dbReference type="InterPro" id="IPR000686">
    <property type="entry name" value="FANCC"/>
</dbReference>
<reference evidence="1" key="1">
    <citation type="submission" date="2021-06" db="EMBL/GenBank/DDBJ databases">
        <authorList>
            <person name="Kallberg Y."/>
            <person name="Tangrot J."/>
            <person name="Rosling A."/>
        </authorList>
    </citation>
    <scope>NUCLEOTIDE SEQUENCE</scope>
    <source>
        <strain evidence="1">AZ414A</strain>
    </source>
</reference>
<dbReference type="Proteomes" id="UP000789706">
    <property type="component" value="Unassembled WGS sequence"/>
</dbReference>